<reference evidence="1 2" key="1">
    <citation type="submission" date="2015-01" db="EMBL/GenBank/DDBJ databases">
        <title>Vibrio sp. C94 JCM 19241 whole genome shotgun sequence.</title>
        <authorList>
            <person name="Sawabe T."/>
            <person name="Meirelles P."/>
            <person name="Feng G."/>
            <person name="Sayaka M."/>
            <person name="Hattori M."/>
            <person name="Ohkuma M."/>
        </authorList>
    </citation>
    <scope>NUCLEOTIDE SEQUENCE [LARGE SCALE GENOMIC DNA]</scope>
    <source>
        <strain evidence="2">JCM 19241</strain>
    </source>
</reference>
<name>A0A0B8QCI7_9VIBR</name>
<dbReference type="SUPFAM" id="SSF63446">
    <property type="entry name" value="Type I dockerin domain"/>
    <property type="match status" value="1"/>
</dbReference>
<gene>
    <name evidence="1" type="ORF">JCM19241_1860</name>
</gene>
<evidence type="ECO:0000313" key="2">
    <source>
        <dbReference type="Proteomes" id="UP000031666"/>
    </source>
</evidence>
<evidence type="ECO:0000313" key="1">
    <source>
        <dbReference type="EMBL" id="GAM77390.1"/>
    </source>
</evidence>
<dbReference type="Proteomes" id="UP000031666">
    <property type="component" value="Unassembled WGS sequence"/>
</dbReference>
<dbReference type="Gene3D" id="2.60.40.1080">
    <property type="match status" value="1"/>
</dbReference>
<reference evidence="1 2" key="2">
    <citation type="submission" date="2015-01" db="EMBL/GenBank/DDBJ databases">
        <authorList>
            <consortium name="NBRP consortium"/>
            <person name="Sawabe T."/>
            <person name="Meirelles P."/>
            <person name="Feng G."/>
            <person name="Sayaka M."/>
            <person name="Hattori M."/>
            <person name="Ohkuma M."/>
        </authorList>
    </citation>
    <scope>NUCLEOTIDE SEQUENCE [LARGE SCALE GENOMIC DNA]</scope>
    <source>
        <strain evidence="2">JCM 19241</strain>
    </source>
</reference>
<dbReference type="STRING" id="1481914.JCM19241_1860"/>
<dbReference type="GO" id="GO:0000272">
    <property type="term" value="P:polysaccharide catabolic process"/>
    <property type="evidence" value="ECO:0007669"/>
    <property type="project" value="InterPro"/>
</dbReference>
<dbReference type="AlphaFoldDB" id="A0A0B8QCI7"/>
<dbReference type="EMBL" id="BBSC01000008">
    <property type="protein sequence ID" value="GAM77390.1"/>
    <property type="molecule type" value="Genomic_DNA"/>
</dbReference>
<dbReference type="Gene3D" id="1.10.1330.10">
    <property type="entry name" value="Dockerin domain"/>
    <property type="match status" value="1"/>
</dbReference>
<comment type="caution">
    <text evidence="1">The sequence shown here is derived from an EMBL/GenBank/DDBJ whole genome shotgun (WGS) entry which is preliminary data.</text>
</comment>
<organism evidence="1 2">
    <name type="scientific">Vibrio ishigakensis</name>
    <dbReference type="NCBI Taxonomy" id="1481914"/>
    <lineage>
        <taxon>Bacteria</taxon>
        <taxon>Pseudomonadati</taxon>
        <taxon>Pseudomonadota</taxon>
        <taxon>Gammaproteobacteria</taxon>
        <taxon>Vibrionales</taxon>
        <taxon>Vibrionaceae</taxon>
        <taxon>Vibrio</taxon>
    </lineage>
</organism>
<sequence>MNIDMANNTISHRSYSPHIDELEGDGDYTTGEEGYFLDKWNHFDDYINFAQRFGETEPTEIEQVDIQIEYDDQEEFGGNKWLTKTETTLPAGTYETITAKASPEVNALKGVELDWSVMGNGAVELVEEHSNKEILIKAIKPGTSHITASAPGVESNTIEVTVTEPVNNIYALKVLNENNQAFAEPGETVAFDLEMSSLQQVQDVELKFTIHTKTIEDDKVEVTDSVYADTAFIEGLNGFSVLDYSYEPIVDAEDPELGAKVEMTVNLVCVERSCTSDMTKESIASFSFETNPEVSTGKASKDDSYTEIEITSLAVNNQQALEQTPTYAMEIKDRVAFKSVYPFGDVAGGATAGEFISDTKIDLADLAMVQRFMGSNSSLGDGYWRHIRWGSSRADVNGDEVIDMKDFYTIYQELDMHK</sequence>
<protein>
    <submittedName>
        <fullName evidence="1">Uncharacterized protein</fullName>
    </submittedName>
</protein>
<dbReference type="InterPro" id="IPR036439">
    <property type="entry name" value="Dockerin_dom_sf"/>
</dbReference>
<proteinExistence type="predicted"/>
<accession>A0A0B8QCI7</accession>